<proteinExistence type="predicted"/>
<evidence type="ECO:0000313" key="3">
    <source>
        <dbReference type="Proteomes" id="UP000215902"/>
    </source>
</evidence>
<dbReference type="InterPro" id="IPR006016">
    <property type="entry name" value="UspA"/>
</dbReference>
<dbReference type="Proteomes" id="UP000215902">
    <property type="component" value="Unassembled WGS sequence"/>
</dbReference>
<organism evidence="2 3">
    <name type="scientific">Macrostomum lignano</name>
    <dbReference type="NCBI Taxonomy" id="282301"/>
    <lineage>
        <taxon>Eukaryota</taxon>
        <taxon>Metazoa</taxon>
        <taxon>Spiralia</taxon>
        <taxon>Lophotrochozoa</taxon>
        <taxon>Platyhelminthes</taxon>
        <taxon>Rhabditophora</taxon>
        <taxon>Macrostomorpha</taxon>
        <taxon>Macrostomida</taxon>
        <taxon>Macrostomidae</taxon>
        <taxon>Macrostomum</taxon>
    </lineage>
</organism>
<gene>
    <name evidence="2" type="ORF">BOX15_Mlig025796g3</name>
</gene>
<feature type="non-terminal residue" evidence="2">
    <location>
        <position position="1"/>
    </location>
</feature>
<dbReference type="SUPFAM" id="SSF52402">
    <property type="entry name" value="Adenine nucleotide alpha hydrolases-like"/>
    <property type="match status" value="1"/>
</dbReference>
<dbReference type="Pfam" id="PF00582">
    <property type="entry name" value="Usp"/>
    <property type="match status" value="1"/>
</dbReference>
<name>A0A267DVG6_9PLAT</name>
<dbReference type="InterPro" id="IPR006015">
    <property type="entry name" value="Universal_stress_UspA"/>
</dbReference>
<evidence type="ECO:0000313" key="2">
    <source>
        <dbReference type="EMBL" id="PAA53268.1"/>
    </source>
</evidence>
<accession>A0A267DVG6</accession>
<dbReference type="CDD" id="cd23659">
    <property type="entry name" value="USP_At3g01520-like"/>
    <property type="match status" value="1"/>
</dbReference>
<evidence type="ECO:0000259" key="1">
    <source>
        <dbReference type="Pfam" id="PF00582"/>
    </source>
</evidence>
<dbReference type="STRING" id="282301.A0A267DVG6"/>
<dbReference type="Gene3D" id="3.40.50.620">
    <property type="entry name" value="HUPs"/>
    <property type="match status" value="1"/>
</dbReference>
<dbReference type="EMBL" id="NIVC01003107">
    <property type="protein sequence ID" value="PAA53268.1"/>
    <property type="molecule type" value="Genomic_DNA"/>
</dbReference>
<reference evidence="2 3" key="1">
    <citation type="submission" date="2017-06" db="EMBL/GenBank/DDBJ databases">
        <title>A platform for efficient transgenesis in Macrostomum lignano, a flatworm model organism for stem cell research.</title>
        <authorList>
            <person name="Berezikov E."/>
        </authorList>
    </citation>
    <scope>NUCLEOTIDE SEQUENCE [LARGE SCALE GENOMIC DNA]</scope>
    <source>
        <strain evidence="2">DV1</strain>
        <tissue evidence="2">Whole organism</tissue>
    </source>
</reference>
<dbReference type="InterPro" id="IPR014729">
    <property type="entry name" value="Rossmann-like_a/b/a_fold"/>
</dbReference>
<keyword evidence="3" id="KW-1185">Reference proteome</keyword>
<dbReference type="OrthoDB" id="843225at2759"/>
<dbReference type="PANTHER" id="PTHR46989:SF3">
    <property type="entry name" value="USPA DOMAIN-CONTAINING PROTEIN"/>
    <property type="match status" value="1"/>
</dbReference>
<dbReference type="AlphaFoldDB" id="A0A267DVG6"/>
<comment type="caution">
    <text evidence="2">The sequence shown here is derived from an EMBL/GenBank/DDBJ whole genome shotgun (WGS) entry which is preliminary data.</text>
</comment>
<dbReference type="PRINTS" id="PR01438">
    <property type="entry name" value="UNVRSLSTRESS"/>
</dbReference>
<feature type="domain" description="UspA" evidence="1">
    <location>
        <begin position="5"/>
        <end position="151"/>
    </location>
</feature>
<sequence length="171" mass="18124">LAMGRTVLVALDGSSHSLRALRWYIENNQVAGDSLLLLFISEPPSMMMSAGAATPEIYMRCKEEAVAKAKQLAAEADSRCAEWGIRADVSKRFLERLHSGPGPTIVSVANEESVDLIVMGSRGLGTLRRTFLGSVSDYVLHHAHKPCAIIPPPAAAVAASSAEATAATVPK</sequence>
<dbReference type="PANTHER" id="PTHR46989">
    <property type="entry name" value="USP DOMAIN-CONTAINING PROTEIN"/>
    <property type="match status" value="1"/>
</dbReference>
<protein>
    <recommendedName>
        <fullName evidence="1">UspA domain-containing protein</fullName>
    </recommendedName>
</protein>